<dbReference type="PaxDb" id="8022-A0A060YRA2"/>
<dbReference type="GO" id="GO:0005102">
    <property type="term" value="F:signaling receptor binding"/>
    <property type="evidence" value="ECO:0007669"/>
    <property type="project" value="TreeGrafter"/>
</dbReference>
<evidence type="ECO:0000313" key="4">
    <source>
        <dbReference type="EMBL" id="CDQ94102.1"/>
    </source>
</evidence>
<dbReference type="Proteomes" id="UP000193380">
    <property type="component" value="Unassembled WGS sequence"/>
</dbReference>
<evidence type="ECO:0000256" key="1">
    <source>
        <dbReference type="ARBA" id="ARBA00022737"/>
    </source>
</evidence>
<proteinExistence type="predicted"/>
<sequence length="151" mass="15679">VNSMSVVGMQHSEVVAAIKAGGDETSLLVVDREAEAFFNSCNVIPTAAHLTGPLPEQVSNGGAEEEELDGKVAVKPVSASTSSTSTTSTASLPTSAASTPPPEARVPPVKEPNASLSMSLSQAKERAHQKGSSKKAPAMDWSKRNEFFSNL</sequence>
<gene>
    <name evidence="4" type="ORF">GSONMT00004755001</name>
</gene>
<dbReference type="InterPro" id="IPR051067">
    <property type="entry name" value="NHER"/>
</dbReference>
<dbReference type="InterPro" id="IPR036034">
    <property type="entry name" value="PDZ_sf"/>
</dbReference>
<evidence type="ECO:0000313" key="5">
    <source>
        <dbReference type="Proteomes" id="UP000193380"/>
    </source>
</evidence>
<reference evidence="4" key="2">
    <citation type="submission" date="2014-03" db="EMBL/GenBank/DDBJ databases">
        <authorList>
            <person name="Genoscope - CEA"/>
        </authorList>
    </citation>
    <scope>NUCLEOTIDE SEQUENCE</scope>
</reference>
<feature type="compositionally biased region" description="Low complexity" evidence="2">
    <location>
        <begin position="78"/>
        <end position="98"/>
    </location>
</feature>
<dbReference type="EMBL" id="FR916833">
    <property type="protein sequence ID" value="CDQ94102.1"/>
    <property type="molecule type" value="Genomic_DNA"/>
</dbReference>
<dbReference type="SUPFAM" id="SSF50156">
    <property type="entry name" value="PDZ domain-like"/>
    <property type="match status" value="1"/>
</dbReference>
<dbReference type="AlphaFoldDB" id="A0A060YRA2"/>
<evidence type="ECO:0000259" key="3">
    <source>
        <dbReference type="Pfam" id="PF09007"/>
    </source>
</evidence>
<dbReference type="PANTHER" id="PTHR14191:SF7">
    <property type="entry name" value="NA(+)_H(+) EXCHANGE REGULATORY COFACTOR NHE-RF1"/>
    <property type="match status" value="1"/>
</dbReference>
<dbReference type="Gene3D" id="2.30.42.10">
    <property type="match status" value="1"/>
</dbReference>
<dbReference type="GO" id="GO:0043495">
    <property type="term" value="F:protein-membrane adaptor activity"/>
    <property type="evidence" value="ECO:0007669"/>
    <property type="project" value="TreeGrafter"/>
</dbReference>
<organism evidence="4 5">
    <name type="scientific">Oncorhynchus mykiss</name>
    <name type="common">Rainbow trout</name>
    <name type="synonym">Salmo gairdneri</name>
    <dbReference type="NCBI Taxonomy" id="8022"/>
    <lineage>
        <taxon>Eukaryota</taxon>
        <taxon>Metazoa</taxon>
        <taxon>Chordata</taxon>
        <taxon>Craniata</taxon>
        <taxon>Vertebrata</taxon>
        <taxon>Euteleostomi</taxon>
        <taxon>Actinopterygii</taxon>
        <taxon>Neopterygii</taxon>
        <taxon>Teleostei</taxon>
        <taxon>Protacanthopterygii</taxon>
        <taxon>Salmoniformes</taxon>
        <taxon>Salmonidae</taxon>
        <taxon>Salmoninae</taxon>
        <taxon>Oncorhynchus</taxon>
    </lineage>
</organism>
<dbReference type="GO" id="GO:0016324">
    <property type="term" value="C:apical plasma membrane"/>
    <property type="evidence" value="ECO:0007669"/>
    <property type="project" value="TreeGrafter"/>
</dbReference>
<dbReference type="Pfam" id="PF09007">
    <property type="entry name" value="EBP50_C"/>
    <property type="match status" value="1"/>
</dbReference>
<feature type="domain" description="EBP50 C-terminal" evidence="3">
    <location>
        <begin position="34"/>
        <end position="151"/>
    </location>
</feature>
<dbReference type="STRING" id="8022.A0A060YRA2"/>
<dbReference type="PANTHER" id="PTHR14191">
    <property type="entry name" value="PDZ DOMAIN CONTAINING PROTEIN"/>
    <property type="match status" value="1"/>
</dbReference>
<name>A0A060YRA2_ONCMY</name>
<reference evidence="4" key="1">
    <citation type="journal article" date="2014" name="Nat. Commun.">
        <title>The rainbow trout genome provides novel insights into evolution after whole-genome duplication in vertebrates.</title>
        <authorList>
            <person name="Berthelot C."/>
            <person name="Brunet F."/>
            <person name="Chalopin D."/>
            <person name="Juanchich A."/>
            <person name="Bernard M."/>
            <person name="Noel B."/>
            <person name="Bento P."/>
            <person name="Da Silva C."/>
            <person name="Labadie K."/>
            <person name="Alberti A."/>
            <person name="Aury J.M."/>
            <person name="Louis A."/>
            <person name="Dehais P."/>
            <person name="Bardou P."/>
            <person name="Montfort J."/>
            <person name="Klopp C."/>
            <person name="Cabau C."/>
            <person name="Gaspin C."/>
            <person name="Thorgaard G.H."/>
            <person name="Boussaha M."/>
            <person name="Quillet E."/>
            <person name="Guyomard R."/>
            <person name="Galiana D."/>
            <person name="Bobe J."/>
            <person name="Volff J.N."/>
            <person name="Genet C."/>
            <person name="Wincker P."/>
            <person name="Jaillon O."/>
            <person name="Roest Crollius H."/>
            <person name="Guiguen Y."/>
        </authorList>
    </citation>
    <scope>NUCLEOTIDE SEQUENCE [LARGE SCALE GENOMIC DNA]</scope>
</reference>
<dbReference type="GO" id="GO:0072659">
    <property type="term" value="P:protein localization to plasma membrane"/>
    <property type="evidence" value="ECO:0007669"/>
    <property type="project" value="TreeGrafter"/>
</dbReference>
<dbReference type="InterPro" id="IPR015098">
    <property type="entry name" value="EBP50_C"/>
</dbReference>
<feature type="region of interest" description="Disordered" evidence="2">
    <location>
        <begin position="51"/>
        <end position="151"/>
    </location>
</feature>
<evidence type="ECO:0000256" key="2">
    <source>
        <dbReference type="SAM" id="MobiDB-lite"/>
    </source>
</evidence>
<keyword evidence="1" id="KW-0677">Repeat</keyword>
<feature type="compositionally biased region" description="Basic and acidic residues" evidence="2">
    <location>
        <begin position="141"/>
        <end position="151"/>
    </location>
</feature>
<accession>A0A060YRA2</accession>
<protein>
    <recommendedName>
        <fullName evidence="3">EBP50 C-terminal domain-containing protein</fullName>
    </recommendedName>
</protein>
<feature type="non-terminal residue" evidence="4">
    <location>
        <position position="1"/>
    </location>
</feature>